<evidence type="ECO:0000256" key="2">
    <source>
        <dbReference type="RuleBase" id="RU361185"/>
    </source>
</evidence>
<accession>A0A9D1CRG9</accession>
<sequence>MEHVVYNLPFDSFYISCSNGAPAHFECSGASEGWEVRIVAEYCGVFGLGERYDAVNYIGKTAVNAVEEKFCRQGDKTYCPMPFFWTDAGLGVWADTARVTEFDFGPGEIVLRLPEQCALHVFSGTPREIVSEYMRAAGEPALPPDWAFGPWISANHWDSREKLEHAVAEAEERGFPVSVAVVEAWSDEATFYIFRGAEYEPKAGGKGFDYAGFDFSRSPWPDPKGMIERLHEKGVHLVLWQIPVYKQLEPHETPNEQLALDWADAAERRLCVMDADGAPYRIPEGHWFAGSLVPDFTNPETVESWFSKRAYLSEIGVDGFKTDGGEFILSDSARFFDGTTGADGRNLYPQLYTGAYTEHLKPGQALFSRAGYTGAHTTPMLWAGDQLSTFGELRGQLNAGLSAAASGIIFWGFDIGGFAGALPSPELYMRATQLACFAPIMQWHSEPDGGQFKLLQPGMEGNNERSPWNIELAFGLEGYTEKVRFWHLLRMELLPYIRAEAARCVEQREPLMRPMAYAFPADRRCVDIGDEYMFGGALLAAPVLSEGAAEREVYLPDGEWRDFYTGERLQGNRTYIRECAEEMPVFVLEGAENSLLLPGPRHGI</sequence>
<dbReference type="InterPro" id="IPR011013">
    <property type="entry name" value="Gal_mutarotase_sf_dom"/>
</dbReference>
<name>A0A9D1CRG9_9FIRM</name>
<dbReference type="PANTHER" id="PTHR43863:SF2">
    <property type="entry name" value="MALTASE-GLUCOAMYLASE"/>
    <property type="match status" value="1"/>
</dbReference>
<proteinExistence type="inferred from homology"/>
<comment type="similarity">
    <text evidence="1 2">Belongs to the glycosyl hydrolase 31 family.</text>
</comment>
<keyword evidence="2" id="KW-0326">Glycosidase</keyword>
<reference evidence="5" key="1">
    <citation type="submission" date="2020-10" db="EMBL/GenBank/DDBJ databases">
        <authorList>
            <person name="Gilroy R."/>
        </authorList>
    </citation>
    <scope>NUCLEOTIDE SEQUENCE</scope>
    <source>
        <strain evidence="5">ChiBcolR7-354</strain>
    </source>
</reference>
<dbReference type="SUPFAM" id="SSF51445">
    <property type="entry name" value="(Trans)glycosidases"/>
    <property type="match status" value="1"/>
</dbReference>
<dbReference type="EMBL" id="DVGA01000011">
    <property type="protein sequence ID" value="HIQ77767.1"/>
    <property type="molecule type" value="Genomic_DNA"/>
</dbReference>
<dbReference type="CDD" id="cd06597">
    <property type="entry name" value="GH31_transferase_CtsY"/>
    <property type="match status" value="1"/>
</dbReference>
<dbReference type="InterPro" id="IPR013780">
    <property type="entry name" value="Glyco_hydro_b"/>
</dbReference>
<dbReference type="GO" id="GO:0005975">
    <property type="term" value="P:carbohydrate metabolic process"/>
    <property type="evidence" value="ECO:0007669"/>
    <property type="project" value="InterPro"/>
</dbReference>
<dbReference type="Gene3D" id="2.60.40.1760">
    <property type="entry name" value="glycosyl hydrolase (family 31)"/>
    <property type="match status" value="1"/>
</dbReference>
<evidence type="ECO:0000259" key="4">
    <source>
        <dbReference type="Pfam" id="PF21365"/>
    </source>
</evidence>
<dbReference type="CDD" id="cd14752">
    <property type="entry name" value="GH31_N"/>
    <property type="match status" value="1"/>
</dbReference>
<gene>
    <name evidence="5" type="ORF">IAB77_00740</name>
</gene>
<dbReference type="InterPro" id="IPR051816">
    <property type="entry name" value="Glycosyl_Hydrolase_31"/>
</dbReference>
<evidence type="ECO:0000313" key="6">
    <source>
        <dbReference type="Proteomes" id="UP000824262"/>
    </source>
</evidence>
<dbReference type="Gene3D" id="3.20.20.80">
    <property type="entry name" value="Glycosidases"/>
    <property type="match status" value="1"/>
</dbReference>
<dbReference type="Pfam" id="PF21365">
    <property type="entry name" value="Glyco_hydro_31_3rd"/>
    <property type="match status" value="1"/>
</dbReference>
<keyword evidence="2 5" id="KW-0378">Hydrolase</keyword>
<dbReference type="Gene3D" id="2.60.40.1180">
    <property type="entry name" value="Golgi alpha-mannosidase II"/>
    <property type="match status" value="1"/>
</dbReference>
<dbReference type="InterPro" id="IPR017853">
    <property type="entry name" value="GH"/>
</dbReference>
<organism evidence="5 6">
    <name type="scientific">Candidatus Scatomorpha intestinavium</name>
    <dbReference type="NCBI Taxonomy" id="2840922"/>
    <lineage>
        <taxon>Bacteria</taxon>
        <taxon>Bacillati</taxon>
        <taxon>Bacillota</taxon>
        <taxon>Clostridia</taxon>
        <taxon>Eubacteriales</taxon>
        <taxon>Candidatus Scatomorpha</taxon>
    </lineage>
</organism>
<dbReference type="GO" id="GO:0004553">
    <property type="term" value="F:hydrolase activity, hydrolyzing O-glycosyl compounds"/>
    <property type="evidence" value="ECO:0007669"/>
    <property type="project" value="InterPro"/>
</dbReference>
<dbReference type="AlphaFoldDB" id="A0A9D1CRG9"/>
<dbReference type="Proteomes" id="UP000824262">
    <property type="component" value="Unassembled WGS sequence"/>
</dbReference>
<dbReference type="PANTHER" id="PTHR43863">
    <property type="entry name" value="HYDROLASE, PUTATIVE (AFU_ORTHOLOGUE AFUA_1G03140)-RELATED"/>
    <property type="match status" value="1"/>
</dbReference>
<dbReference type="InterPro" id="IPR048395">
    <property type="entry name" value="Glyco_hydro_31_C"/>
</dbReference>
<dbReference type="SUPFAM" id="SSF74650">
    <property type="entry name" value="Galactose mutarotase-like"/>
    <property type="match status" value="1"/>
</dbReference>
<feature type="domain" description="Glycosyl hydrolase family 31 C-terminal" evidence="4">
    <location>
        <begin position="509"/>
        <end position="591"/>
    </location>
</feature>
<evidence type="ECO:0000313" key="5">
    <source>
        <dbReference type="EMBL" id="HIQ77767.1"/>
    </source>
</evidence>
<dbReference type="Pfam" id="PF01055">
    <property type="entry name" value="Glyco_hydro_31_2nd"/>
    <property type="match status" value="1"/>
</dbReference>
<feature type="domain" description="Glycoside hydrolase family 31 TIM barrel" evidence="3">
    <location>
        <begin position="140"/>
        <end position="497"/>
    </location>
</feature>
<dbReference type="InterPro" id="IPR000322">
    <property type="entry name" value="Glyco_hydro_31_TIM"/>
</dbReference>
<reference evidence="5" key="2">
    <citation type="journal article" date="2021" name="PeerJ">
        <title>Extensive microbial diversity within the chicken gut microbiome revealed by metagenomics and culture.</title>
        <authorList>
            <person name="Gilroy R."/>
            <person name="Ravi A."/>
            <person name="Getino M."/>
            <person name="Pursley I."/>
            <person name="Horton D.L."/>
            <person name="Alikhan N.F."/>
            <person name="Baker D."/>
            <person name="Gharbi K."/>
            <person name="Hall N."/>
            <person name="Watson M."/>
            <person name="Adriaenssens E.M."/>
            <person name="Foster-Nyarko E."/>
            <person name="Jarju S."/>
            <person name="Secka A."/>
            <person name="Antonio M."/>
            <person name="Oren A."/>
            <person name="Chaudhuri R.R."/>
            <person name="La Ragione R."/>
            <person name="Hildebrand F."/>
            <person name="Pallen M.J."/>
        </authorList>
    </citation>
    <scope>NUCLEOTIDE SEQUENCE</scope>
    <source>
        <strain evidence="5">ChiBcolR7-354</strain>
    </source>
</reference>
<dbReference type="SUPFAM" id="SSF51011">
    <property type="entry name" value="Glycosyl hydrolase domain"/>
    <property type="match status" value="1"/>
</dbReference>
<evidence type="ECO:0000256" key="1">
    <source>
        <dbReference type="ARBA" id="ARBA00007806"/>
    </source>
</evidence>
<comment type="caution">
    <text evidence="5">The sequence shown here is derived from an EMBL/GenBank/DDBJ whole genome shotgun (WGS) entry which is preliminary data.</text>
</comment>
<evidence type="ECO:0000259" key="3">
    <source>
        <dbReference type="Pfam" id="PF01055"/>
    </source>
</evidence>
<dbReference type="GO" id="GO:0030246">
    <property type="term" value="F:carbohydrate binding"/>
    <property type="evidence" value="ECO:0007669"/>
    <property type="project" value="InterPro"/>
</dbReference>
<protein>
    <submittedName>
        <fullName evidence="5">Glycosyl hydrolase</fullName>
    </submittedName>
</protein>